<gene>
    <name evidence="5" type="ORF">SAMN04487892_0768</name>
</gene>
<dbReference type="InterPro" id="IPR009057">
    <property type="entry name" value="Homeodomain-like_sf"/>
</dbReference>
<evidence type="ECO:0000259" key="4">
    <source>
        <dbReference type="PROSITE" id="PS01124"/>
    </source>
</evidence>
<dbReference type="Pfam" id="PF12833">
    <property type="entry name" value="HTH_18"/>
    <property type="match status" value="1"/>
</dbReference>
<keyword evidence="6" id="KW-1185">Reference proteome</keyword>
<evidence type="ECO:0000256" key="2">
    <source>
        <dbReference type="ARBA" id="ARBA00023125"/>
    </source>
</evidence>
<accession>A0A1H2RRF9</accession>
<evidence type="ECO:0000256" key="1">
    <source>
        <dbReference type="ARBA" id="ARBA00023015"/>
    </source>
</evidence>
<dbReference type="PROSITE" id="PS01124">
    <property type="entry name" value="HTH_ARAC_FAMILY_2"/>
    <property type="match status" value="1"/>
</dbReference>
<evidence type="ECO:0000313" key="5">
    <source>
        <dbReference type="EMBL" id="SDW21907.1"/>
    </source>
</evidence>
<dbReference type="STRING" id="1073328.SAMN05216294_2120"/>
<dbReference type="GO" id="GO:0003700">
    <property type="term" value="F:DNA-binding transcription factor activity"/>
    <property type="evidence" value="ECO:0007669"/>
    <property type="project" value="InterPro"/>
</dbReference>
<dbReference type="SUPFAM" id="SSF46689">
    <property type="entry name" value="Homeodomain-like"/>
    <property type="match status" value="1"/>
</dbReference>
<dbReference type="OrthoDB" id="2666928at2"/>
<protein>
    <submittedName>
        <fullName evidence="5">Transcriptional regulator, AraC family</fullName>
    </submittedName>
</protein>
<evidence type="ECO:0000313" key="6">
    <source>
        <dbReference type="Proteomes" id="UP000199592"/>
    </source>
</evidence>
<dbReference type="PANTHER" id="PTHR43280">
    <property type="entry name" value="ARAC-FAMILY TRANSCRIPTIONAL REGULATOR"/>
    <property type="match status" value="1"/>
</dbReference>
<keyword evidence="3" id="KW-0804">Transcription</keyword>
<dbReference type="Gene3D" id="1.10.10.60">
    <property type="entry name" value="Homeodomain-like"/>
    <property type="match status" value="1"/>
</dbReference>
<dbReference type="Proteomes" id="UP000199592">
    <property type="component" value="Unassembled WGS sequence"/>
</dbReference>
<feature type="domain" description="HTH araC/xylS-type" evidence="4">
    <location>
        <begin position="170"/>
        <end position="268"/>
    </location>
</feature>
<dbReference type="InterPro" id="IPR018060">
    <property type="entry name" value="HTH_AraC"/>
</dbReference>
<dbReference type="RefSeq" id="WP_090295208.1">
    <property type="nucleotide sequence ID" value="NZ_FNKI01000002.1"/>
</dbReference>
<dbReference type="SMART" id="SM00342">
    <property type="entry name" value="HTH_ARAC"/>
    <property type="match status" value="1"/>
</dbReference>
<reference evidence="6" key="1">
    <citation type="submission" date="2016-10" db="EMBL/GenBank/DDBJ databases">
        <authorList>
            <person name="Varghese N."/>
            <person name="Submissions S."/>
        </authorList>
    </citation>
    <scope>NUCLEOTIDE SEQUENCE [LARGE SCALE GENOMIC DNA]</scope>
    <source>
        <strain evidence="6">DSM 25030</strain>
    </source>
</reference>
<dbReference type="PRINTS" id="PR00032">
    <property type="entry name" value="HTHARAC"/>
</dbReference>
<dbReference type="PROSITE" id="PS00041">
    <property type="entry name" value="HTH_ARAC_FAMILY_1"/>
    <property type="match status" value="1"/>
</dbReference>
<dbReference type="InterPro" id="IPR037923">
    <property type="entry name" value="HTH-like"/>
</dbReference>
<name>A0A1H2RRF9_9FLAO</name>
<dbReference type="GO" id="GO:0043565">
    <property type="term" value="F:sequence-specific DNA binding"/>
    <property type="evidence" value="ECO:0007669"/>
    <property type="project" value="InterPro"/>
</dbReference>
<dbReference type="AlphaFoldDB" id="A0A1H2RRF9"/>
<dbReference type="InterPro" id="IPR020449">
    <property type="entry name" value="Tscrpt_reg_AraC-type_HTH"/>
</dbReference>
<keyword evidence="2" id="KW-0238">DNA-binding</keyword>
<organism evidence="5 6">
    <name type="scientific">Flagellimonas zhangzhouensis</name>
    <dbReference type="NCBI Taxonomy" id="1073328"/>
    <lineage>
        <taxon>Bacteria</taxon>
        <taxon>Pseudomonadati</taxon>
        <taxon>Bacteroidota</taxon>
        <taxon>Flavobacteriia</taxon>
        <taxon>Flavobacteriales</taxon>
        <taxon>Flavobacteriaceae</taxon>
        <taxon>Flagellimonas</taxon>
    </lineage>
</organism>
<dbReference type="PANTHER" id="PTHR43280:SF32">
    <property type="entry name" value="TRANSCRIPTIONAL REGULATORY PROTEIN"/>
    <property type="match status" value="1"/>
</dbReference>
<dbReference type="EMBL" id="FNMY01000001">
    <property type="protein sequence ID" value="SDW21907.1"/>
    <property type="molecule type" value="Genomic_DNA"/>
</dbReference>
<proteinExistence type="predicted"/>
<dbReference type="InterPro" id="IPR018062">
    <property type="entry name" value="HTH_AraC-typ_CS"/>
</dbReference>
<sequence length="275" mass="31992">MEQLFNIFKFTTEDAIALEDKHIEAHVHDFEEMIIGAKGKISHFIDFEDETVYAPFISFVTRGKPHLLRPQTHNGECDLWVIRFRSEFMSEVIFKMYGYFHNRANVTLPTNECFGRLTALCEMMHDEINRPSPGLVVIKQLYMTLLTIINHENPTNIEADAANSASETYTHFLHILEENYRRNVKISFYADKLFMSERNLNIVCQEVMQQSAGEIIETRKLTEAKNLLINSNKNIAEIGFEIGYNEKAYFSKVFKRKTGQTPTAFRREMKALITE</sequence>
<dbReference type="SUPFAM" id="SSF51215">
    <property type="entry name" value="Regulatory protein AraC"/>
    <property type="match status" value="1"/>
</dbReference>
<keyword evidence="1" id="KW-0805">Transcription regulation</keyword>
<evidence type="ECO:0000256" key="3">
    <source>
        <dbReference type="ARBA" id="ARBA00023163"/>
    </source>
</evidence>